<evidence type="ECO:0000313" key="5">
    <source>
        <dbReference type="Proteomes" id="UP000095300"/>
    </source>
</evidence>
<dbReference type="VEuPathDB" id="VectorBase:SCAU016905"/>
<organism evidence="4 5">
    <name type="scientific">Stomoxys calcitrans</name>
    <name type="common">Stable fly</name>
    <name type="synonym">Conops calcitrans</name>
    <dbReference type="NCBI Taxonomy" id="35570"/>
    <lineage>
        <taxon>Eukaryota</taxon>
        <taxon>Metazoa</taxon>
        <taxon>Ecdysozoa</taxon>
        <taxon>Arthropoda</taxon>
        <taxon>Hexapoda</taxon>
        <taxon>Insecta</taxon>
        <taxon>Pterygota</taxon>
        <taxon>Neoptera</taxon>
        <taxon>Endopterygota</taxon>
        <taxon>Diptera</taxon>
        <taxon>Brachycera</taxon>
        <taxon>Muscomorpha</taxon>
        <taxon>Muscoidea</taxon>
        <taxon>Muscidae</taxon>
        <taxon>Stomoxys</taxon>
    </lineage>
</organism>
<evidence type="ECO:0000259" key="3">
    <source>
        <dbReference type="Pfam" id="PF01097"/>
    </source>
</evidence>
<name>A0A2Y9D4K7_STOCA</name>
<dbReference type="InterPro" id="IPR036574">
    <property type="entry name" value="Scorpion_toxin-like_sf"/>
</dbReference>
<keyword evidence="1" id="KW-1015">Disulfide bond</keyword>
<dbReference type="SUPFAM" id="SSF57095">
    <property type="entry name" value="Scorpion toxin-like"/>
    <property type="match status" value="1"/>
</dbReference>
<dbReference type="GO" id="GO:0005576">
    <property type="term" value="C:extracellular region"/>
    <property type="evidence" value="ECO:0007669"/>
    <property type="project" value="UniProtKB-ARBA"/>
</dbReference>
<feature type="chain" id="PRO_5016165972" description="Invertebrate defensins family profile domain-containing protein" evidence="2">
    <location>
        <begin position="19"/>
        <end position="88"/>
    </location>
</feature>
<evidence type="ECO:0000313" key="4">
    <source>
        <dbReference type="EnsemblMetazoa" id="SCAU016905-PA"/>
    </source>
</evidence>
<keyword evidence="2" id="KW-0732">Signal</keyword>
<protein>
    <recommendedName>
        <fullName evidence="3">Invertebrate defensins family profile domain-containing protein</fullName>
    </recommendedName>
</protein>
<keyword evidence="5" id="KW-1185">Reference proteome</keyword>
<proteinExistence type="predicted"/>
<dbReference type="EnsemblMetazoa" id="SCAU016905-RA">
    <property type="protein sequence ID" value="SCAU016905-PA"/>
    <property type="gene ID" value="SCAU016905"/>
</dbReference>
<sequence length="88" mass="9861">MKLYIIVSAFFLLAVCWSLPSTVQDGKLLVRGQSGGLKLSSRHKRSTCDLVSIPGFENMACKSHCLMRGYRKGGNCKQNRCYCIGHKY</sequence>
<dbReference type="Proteomes" id="UP000095300">
    <property type="component" value="Unassembled WGS sequence"/>
</dbReference>
<dbReference type="GO" id="GO:0050830">
    <property type="term" value="P:defense response to Gram-positive bacterium"/>
    <property type="evidence" value="ECO:0007669"/>
    <property type="project" value="UniProtKB-ARBA"/>
</dbReference>
<accession>A0A2Y9D4K7</accession>
<dbReference type="InterPro" id="IPR001542">
    <property type="entry name" value="Defensin_invertebrate/fungal"/>
</dbReference>
<dbReference type="Pfam" id="PF01097">
    <property type="entry name" value="Defensin_2"/>
    <property type="match status" value="1"/>
</dbReference>
<feature type="signal peptide" evidence="2">
    <location>
        <begin position="1"/>
        <end position="18"/>
    </location>
</feature>
<evidence type="ECO:0000256" key="2">
    <source>
        <dbReference type="SAM" id="SignalP"/>
    </source>
</evidence>
<evidence type="ECO:0000256" key="1">
    <source>
        <dbReference type="ARBA" id="ARBA00023157"/>
    </source>
</evidence>
<dbReference type="AlphaFoldDB" id="A0A2Y9D4K7"/>
<dbReference type="Gene3D" id="3.30.30.10">
    <property type="entry name" value="Knottin, scorpion toxin-like"/>
    <property type="match status" value="1"/>
</dbReference>
<feature type="domain" description="Invertebrate defensins family profile" evidence="3">
    <location>
        <begin position="58"/>
        <end position="83"/>
    </location>
</feature>
<reference evidence="4" key="1">
    <citation type="submission" date="2020-05" db="UniProtKB">
        <authorList>
            <consortium name="EnsemblMetazoa"/>
        </authorList>
    </citation>
    <scope>IDENTIFICATION</scope>
    <source>
        <strain evidence="4">USDA</strain>
    </source>
</reference>